<dbReference type="GO" id="GO:0042781">
    <property type="term" value="F:3'-tRNA processing endoribonuclease activity"/>
    <property type="evidence" value="ECO:0007669"/>
    <property type="project" value="TreeGrafter"/>
</dbReference>
<proteinExistence type="predicted"/>
<evidence type="ECO:0000313" key="8">
    <source>
        <dbReference type="EMBL" id="OSY37229.1"/>
    </source>
</evidence>
<evidence type="ECO:0000256" key="7">
    <source>
        <dbReference type="SAM" id="MobiDB-lite"/>
    </source>
</evidence>
<reference evidence="8 9" key="1">
    <citation type="submission" date="2016-09" db="EMBL/GenBank/DDBJ databases">
        <title>Pseudonocardia autotrophica DSM535, a candidate organism with high potential of specific P450 cytochromes.</title>
        <authorList>
            <person name="Grumaz C."/>
            <person name="Vainshtein Y."/>
            <person name="Kirstahler P."/>
            <person name="Sohn K."/>
        </authorList>
    </citation>
    <scope>NUCLEOTIDE SEQUENCE [LARGE SCALE GENOMIC DNA]</scope>
    <source>
        <strain evidence="8 9">DSM 535</strain>
    </source>
</reference>
<dbReference type="STRING" id="2074.BG845_04923"/>
<dbReference type="GO" id="GO:0004526">
    <property type="term" value="F:ribonuclease P activity"/>
    <property type="evidence" value="ECO:0007669"/>
    <property type="project" value="UniProtKB-UniRule"/>
</dbReference>
<dbReference type="InterPro" id="IPR000100">
    <property type="entry name" value="RNase_P"/>
</dbReference>
<organism evidence="8 9">
    <name type="scientific">Pseudonocardia autotrophica</name>
    <name type="common">Amycolata autotrophica</name>
    <name type="synonym">Nocardia autotrophica</name>
    <dbReference type="NCBI Taxonomy" id="2074"/>
    <lineage>
        <taxon>Bacteria</taxon>
        <taxon>Bacillati</taxon>
        <taxon>Actinomycetota</taxon>
        <taxon>Actinomycetes</taxon>
        <taxon>Pseudonocardiales</taxon>
        <taxon>Pseudonocardiaceae</taxon>
        <taxon>Pseudonocardia</taxon>
    </lineage>
</organism>
<keyword evidence="9" id="KW-1185">Reference proteome</keyword>
<comment type="caution">
    <text evidence="8">The sequence shown here is derived from an EMBL/GenBank/DDBJ whole genome shotgun (WGS) entry which is preliminary data.</text>
</comment>
<keyword evidence="3" id="KW-0255">Endonuclease</keyword>
<gene>
    <name evidence="8" type="ORF">BG845_04923</name>
</gene>
<evidence type="ECO:0000256" key="4">
    <source>
        <dbReference type="ARBA" id="ARBA00022801"/>
    </source>
</evidence>
<name>A0A1Y2MQH5_PSEAH</name>
<feature type="compositionally biased region" description="Low complexity" evidence="7">
    <location>
        <begin position="93"/>
        <end position="108"/>
    </location>
</feature>
<evidence type="ECO:0000313" key="9">
    <source>
        <dbReference type="Proteomes" id="UP000194360"/>
    </source>
</evidence>
<evidence type="ECO:0000256" key="2">
    <source>
        <dbReference type="ARBA" id="ARBA00022722"/>
    </source>
</evidence>
<dbReference type="InterPro" id="IPR020568">
    <property type="entry name" value="Ribosomal_Su5_D2-typ_SF"/>
</dbReference>
<dbReference type="AlphaFoldDB" id="A0A1Y2MQH5"/>
<feature type="region of interest" description="Disordered" evidence="7">
    <location>
        <begin position="1"/>
        <end position="20"/>
    </location>
</feature>
<keyword evidence="1" id="KW-0819">tRNA processing</keyword>
<protein>
    <recommendedName>
        <fullName evidence="6">Ribonuclease P protein component</fullName>
        <ecNumber evidence="6">3.1.26.5</ecNumber>
    </recommendedName>
</protein>
<accession>A0A1Y2MQH5</accession>
<dbReference type="EC" id="3.1.26.5" evidence="6"/>
<dbReference type="InterPro" id="IPR014721">
    <property type="entry name" value="Ribsml_uS5_D2-typ_fold_subgr"/>
</dbReference>
<dbReference type="PANTHER" id="PTHR33992:SF1">
    <property type="entry name" value="RIBONUCLEASE P PROTEIN COMPONENT"/>
    <property type="match status" value="1"/>
</dbReference>
<evidence type="ECO:0000256" key="3">
    <source>
        <dbReference type="ARBA" id="ARBA00022759"/>
    </source>
</evidence>
<sequence>MHLDPTRPGGVPEHASPRAGFVVSKAVGNSVVRHRVTRRLRHLVADRLGTLPAGTALVVRALPPAGTATSAELGADLDSALRSASRPRRPKSGRPGARATAPAPTALP</sequence>
<dbReference type="Proteomes" id="UP000194360">
    <property type="component" value="Unassembled WGS sequence"/>
</dbReference>
<evidence type="ECO:0000256" key="5">
    <source>
        <dbReference type="ARBA" id="ARBA00022884"/>
    </source>
</evidence>
<keyword evidence="5" id="KW-0694">RNA-binding</keyword>
<dbReference type="GO" id="GO:0000049">
    <property type="term" value="F:tRNA binding"/>
    <property type="evidence" value="ECO:0007669"/>
    <property type="project" value="InterPro"/>
</dbReference>
<dbReference type="GO" id="GO:0030677">
    <property type="term" value="C:ribonuclease P complex"/>
    <property type="evidence" value="ECO:0007669"/>
    <property type="project" value="TreeGrafter"/>
</dbReference>
<feature type="region of interest" description="Disordered" evidence="7">
    <location>
        <begin position="78"/>
        <end position="108"/>
    </location>
</feature>
<keyword evidence="4" id="KW-0378">Hydrolase</keyword>
<dbReference type="EMBL" id="MIGB01000032">
    <property type="protein sequence ID" value="OSY37229.1"/>
    <property type="molecule type" value="Genomic_DNA"/>
</dbReference>
<dbReference type="SUPFAM" id="SSF54211">
    <property type="entry name" value="Ribosomal protein S5 domain 2-like"/>
    <property type="match status" value="1"/>
</dbReference>
<evidence type="ECO:0000256" key="1">
    <source>
        <dbReference type="ARBA" id="ARBA00022694"/>
    </source>
</evidence>
<dbReference type="Gene3D" id="3.30.230.10">
    <property type="match status" value="1"/>
</dbReference>
<dbReference type="Pfam" id="PF00825">
    <property type="entry name" value="Ribonuclease_P"/>
    <property type="match status" value="1"/>
</dbReference>
<dbReference type="NCBIfam" id="TIGR00188">
    <property type="entry name" value="rnpA"/>
    <property type="match status" value="1"/>
</dbReference>
<evidence type="ECO:0000256" key="6">
    <source>
        <dbReference type="NCBIfam" id="TIGR00188"/>
    </source>
</evidence>
<keyword evidence="2" id="KW-0540">Nuclease</keyword>
<dbReference type="PANTHER" id="PTHR33992">
    <property type="entry name" value="RIBONUCLEASE P PROTEIN COMPONENT"/>
    <property type="match status" value="1"/>
</dbReference>